<feature type="transmembrane region" description="Helical" evidence="1">
    <location>
        <begin position="12"/>
        <end position="36"/>
    </location>
</feature>
<dbReference type="AlphaFoldDB" id="A0AAE3CJ33"/>
<dbReference type="RefSeq" id="WP_215871928.1">
    <property type="nucleotide sequence ID" value="NZ_JAAXYO010000039.1"/>
</dbReference>
<dbReference type="EMBL" id="JAAXYO010000039">
    <property type="protein sequence ID" value="MBU2787357.1"/>
    <property type="molecule type" value="Genomic_DNA"/>
</dbReference>
<accession>A0AAE3CJ33</accession>
<evidence type="ECO:0000256" key="1">
    <source>
        <dbReference type="SAM" id="Phobius"/>
    </source>
</evidence>
<keyword evidence="3" id="KW-1185">Reference proteome</keyword>
<sequence>MNEQKSNMRLAQILGGTGLIPLIVTDIAAVQGYGIIAVSLGNIYAAIILSFLGAIHWGLALDRTQNPDEAGPLLLWSVIPALWGFFALWWSPLLATLLLMLGFIAQWLADYRLQRRAISWPAWFFPLRSALTLGVLILLGILAVEIYSLAG</sequence>
<dbReference type="PANTHER" id="PTHR15887:SF1">
    <property type="entry name" value="TRANSMEMBRANE PROTEIN 69"/>
    <property type="match status" value="1"/>
</dbReference>
<dbReference type="Pfam" id="PF11911">
    <property type="entry name" value="DUF3429"/>
    <property type="match status" value="1"/>
</dbReference>
<comment type="caution">
    <text evidence="2">The sequence shown here is derived from an EMBL/GenBank/DDBJ whole genome shotgun (WGS) entry which is preliminary data.</text>
</comment>
<proteinExistence type="predicted"/>
<gene>
    <name evidence="2" type="ORF">HFQ13_03885</name>
</gene>
<keyword evidence="1" id="KW-1133">Transmembrane helix</keyword>
<feature type="transmembrane region" description="Helical" evidence="1">
    <location>
        <begin position="42"/>
        <end position="61"/>
    </location>
</feature>
<organism evidence="2 3">
    <name type="scientific">Igneacidithiobacillus copahuensis</name>
    <dbReference type="NCBI Taxonomy" id="2724909"/>
    <lineage>
        <taxon>Bacteria</taxon>
        <taxon>Pseudomonadati</taxon>
        <taxon>Pseudomonadota</taxon>
        <taxon>Acidithiobacillia</taxon>
        <taxon>Acidithiobacillales</taxon>
        <taxon>Acidithiobacillaceae</taxon>
        <taxon>Igneacidithiobacillus</taxon>
    </lineage>
</organism>
<dbReference type="Proteomes" id="UP001197378">
    <property type="component" value="Unassembled WGS sequence"/>
</dbReference>
<dbReference type="PANTHER" id="PTHR15887">
    <property type="entry name" value="TRANSMEMBRANE PROTEIN 69"/>
    <property type="match status" value="1"/>
</dbReference>
<keyword evidence="1" id="KW-0472">Membrane</keyword>
<protein>
    <submittedName>
        <fullName evidence="2">DUF3429 domain-containing protein</fullName>
    </submittedName>
</protein>
<evidence type="ECO:0000313" key="2">
    <source>
        <dbReference type="EMBL" id="MBU2787357.1"/>
    </source>
</evidence>
<evidence type="ECO:0000313" key="3">
    <source>
        <dbReference type="Proteomes" id="UP001197378"/>
    </source>
</evidence>
<name>A0AAE3CJ33_9PROT</name>
<reference evidence="2" key="1">
    <citation type="journal article" date="2021" name="ISME J.">
        <title>Genomic evolution of the class Acidithiobacillia: deep-branching Proteobacteria living in extreme acidic conditions.</title>
        <authorList>
            <person name="Moya-Beltran A."/>
            <person name="Beard S."/>
            <person name="Rojas-Villalobos C."/>
            <person name="Issotta F."/>
            <person name="Gallardo Y."/>
            <person name="Ulloa R."/>
            <person name="Giaveno A."/>
            <person name="Degli Esposti M."/>
            <person name="Johnson D.B."/>
            <person name="Quatrini R."/>
        </authorList>
    </citation>
    <scope>NUCLEOTIDE SEQUENCE</scope>
    <source>
        <strain evidence="2">VAN18-1</strain>
    </source>
</reference>
<keyword evidence="1" id="KW-0812">Transmembrane</keyword>
<feature type="transmembrane region" description="Helical" evidence="1">
    <location>
        <begin position="125"/>
        <end position="150"/>
    </location>
</feature>
<dbReference type="InterPro" id="IPR021836">
    <property type="entry name" value="DUF3429"/>
</dbReference>